<accession>A0A250X5P9</accession>
<organism evidence="2 3">
    <name type="scientific">Chlamydomonas eustigma</name>
    <dbReference type="NCBI Taxonomy" id="1157962"/>
    <lineage>
        <taxon>Eukaryota</taxon>
        <taxon>Viridiplantae</taxon>
        <taxon>Chlorophyta</taxon>
        <taxon>core chlorophytes</taxon>
        <taxon>Chlorophyceae</taxon>
        <taxon>CS clade</taxon>
        <taxon>Chlamydomonadales</taxon>
        <taxon>Chlamydomonadaceae</taxon>
        <taxon>Chlamydomonas</taxon>
    </lineage>
</organism>
<feature type="compositionally biased region" description="Polar residues" evidence="1">
    <location>
        <begin position="220"/>
        <end position="247"/>
    </location>
</feature>
<dbReference type="EMBL" id="BEGY01000032">
    <property type="protein sequence ID" value="GAX78366.1"/>
    <property type="molecule type" value="Genomic_DNA"/>
</dbReference>
<evidence type="ECO:0000256" key="1">
    <source>
        <dbReference type="SAM" id="MobiDB-lite"/>
    </source>
</evidence>
<gene>
    <name evidence="2" type="ORF">CEUSTIGMA_g5808.t1</name>
</gene>
<feature type="region of interest" description="Disordered" evidence="1">
    <location>
        <begin position="200"/>
        <end position="264"/>
    </location>
</feature>
<name>A0A250X5P9_9CHLO</name>
<sequence length="264" mass="29384">MTDVMESGMTIMPSMMSYKDRLSLKDKSAFEYTNLYTNSASLPVWARLFTDGTVRHARTRSARPYREGGNVPSQQGTLSGFVTNSTCPSATFTPTQSFKTGFSTDPVESMHPLVAKSYKQKFPIDFLISIRPDAETMNQTLRMLGTYRTDYEHAERFSTFIPSGCPGGPQSFHPDVNLTQRHPQMHPGWTTSAERFGFSSKVSGRMGNRSNGKLIRPQTAVPSSHTENGHRSVNNLPARGSPTQQALPQHARKTQHSRPHSARS</sequence>
<proteinExistence type="predicted"/>
<evidence type="ECO:0000313" key="3">
    <source>
        <dbReference type="Proteomes" id="UP000232323"/>
    </source>
</evidence>
<protein>
    <submittedName>
        <fullName evidence="2">Uncharacterized protein</fullName>
    </submittedName>
</protein>
<dbReference type="Proteomes" id="UP000232323">
    <property type="component" value="Unassembled WGS sequence"/>
</dbReference>
<comment type="caution">
    <text evidence="2">The sequence shown here is derived from an EMBL/GenBank/DDBJ whole genome shotgun (WGS) entry which is preliminary data.</text>
</comment>
<keyword evidence="3" id="KW-1185">Reference proteome</keyword>
<dbReference type="OrthoDB" id="545101at2759"/>
<dbReference type="AlphaFoldDB" id="A0A250X5P9"/>
<evidence type="ECO:0000313" key="2">
    <source>
        <dbReference type="EMBL" id="GAX78366.1"/>
    </source>
</evidence>
<reference evidence="2 3" key="1">
    <citation type="submission" date="2017-08" db="EMBL/GenBank/DDBJ databases">
        <title>Acidophilic green algal genome provides insights into adaptation to an acidic environment.</title>
        <authorList>
            <person name="Hirooka S."/>
            <person name="Hirose Y."/>
            <person name="Kanesaki Y."/>
            <person name="Higuchi S."/>
            <person name="Fujiwara T."/>
            <person name="Onuma R."/>
            <person name="Era A."/>
            <person name="Ohbayashi R."/>
            <person name="Uzuka A."/>
            <person name="Nozaki H."/>
            <person name="Yoshikawa H."/>
            <person name="Miyagishima S.Y."/>
        </authorList>
    </citation>
    <scope>NUCLEOTIDE SEQUENCE [LARGE SCALE GENOMIC DNA]</scope>
    <source>
        <strain evidence="2 3">NIES-2499</strain>
    </source>
</reference>
<feature type="compositionally biased region" description="Basic residues" evidence="1">
    <location>
        <begin position="250"/>
        <end position="264"/>
    </location>
</feature>